<dbReference type="CDD" id="cd09620">
    <property type="entry name" value="CBM9_like_3"/>
    <property type="match status" value="1"/>
</dbReference>
<dbReference type="Proteomes" id="UP000886047">
    <property type="component" value="Unassembled WGS sequence"/>
</dbReference>
<protein>
    <recommendedName>
        <fullName evidence="1">Carbohydrate-binding domain-containing protein</fullName>
    </recommendedName>
</protein>
<dbReference type="InterPro" id="IPR010502">
    <property type="entry name" value="Carb-bd_dom_fam9"/>
</dbReference>
<accession>A0A831LCZ2</accession>
<proteinExistence type="predicted"/>
<feature type="non-terminal residue" evidence="2">
    <location>
        <position position="1"/>
    </location>
</feature>
<name>A0A831LCZ2_9BACT</name>
<evidence type="ECO:0000259" key="1">
    <source>
        <dbReference type="Pfam" id="PF16011"/>
    </source>
</evidence>
<dbReference type="SUPFAM" id="SSF49344">
    <property type="entry name" value="CBD9-like"/>
    <property type="match status" value="1"/>
</dbReference>
<dbReference type="AlphaFoldDB" id="A0A831LCZ2"/>
<dbReference type="Pfam" id="PF16011">
    <property type="entry name" value="CBM9_2"/>
    <property type="match status" value="1"/>
</dbReference>
<comment type="caution">
    <text evidence="2">The sequence shown here is derived from an EMBL/GenBank/DDBJ whole genome shotgun (WGS) entry which is preliminary data.</text>
</comment>
<sequence>EAENLLEKQTVTNYIQVLNWKEYDYLPKVNFRIGHTGKEIWLKYYVAENHLRARETRTNGEVYKDSCVEFFISPDGENYYNFEFSCIGTIHLAYGPGRNNRKFVDPETVEKIEIKSSLGGAPFNDKSGNFEWEMMIRIPLEAFAYSNLKTFKELKATANFYKCGDETAVPHYVTWNPVKTENPDYHRPEFFGKAEFE</sequence>
<dbReference type="GO" id="GO:0016052">
    <property type="term" value="P:carbohydrate catabolic process"/>
    <property type="evidence" value="ECO:0007669"/>
    <property type="project" value="InterPro"/>
</dbReference>
<dbReference type="Gene3D" id="2.60.40.1190">
    <property type="match status" value="1"/>
</dbReference>
<dbReference type="EMBL" id="DSDK01000668">
    <property type="protein sequence ID" value="HDR52344.1"/>
    <property type="molecule type" value="Genomic_DNA"/>
</dbReference>
<dbReference type="GO" id="GO:0030246">
    <property type="term" value="F:carbohydrate binding"/>
    <property type="evidence" value="ECO:0007669"/>
    <property type="project" value="InterPro"/>
</dbReference>
<dbReference type="GO" id="GO:0004553">
    <property type="term" value="F:hydrolase activity, hydrolyzing O-glycosyl compounds"/>
    <property type="evidence" value="ECO:0007669"/>
    <property type="project" value="InterPro"/>
</dbReference>
<reference evidence="2" key="1">
    <citation type="journal article" date="2020" name="mSystems">
        <title>Genome- and Community-Level Interaction Insights into Carbon Utilization and Element Cycling Functions of Hydrothermarchaeota in Hydrothermal Sediment.</title>
        <authorList>
            <person name="Zhou Z."/>
            <person name="Liu Y."/>
            <person name="Xu W."/>
            <person name="Pan J."/>
            <person name="Luo Z.H."/>
            <person name="Li M."/>
        </authorList>
    </citation>
    <scope>NUCLEOTIDE SEQUENCE [LARGE SCALE GENOMIC DNA]</scope>
    <source>
        <strain evidence="2">SpSt-1217</strain>
    </source>
</reference>
<feature type="domain" description="Carbohydrate-binding" evidence="1">
    <location>
        <begin position="5"/>
        <end position="196"/>
    </location>
</feature>
<gene>
    <name evidence="2" type="ORF">ENN90_12100</name>
</gene>
<evidence type="ECO:0000313" key="2">
    <source>
        <dbReference type="EMBL" id="HDR52344.1"/>
    </source>
</evidence>
<organism evidence="2">
    <name type="scientific">Mariniphaga anaerophila</name>
    <dbReference type="NCBI Taxonomy" id="1484053"/>
    <lineage>
        <taxon>Bacteria</taxon>
        <taxon>Pseudomonadati</taxon>
        <taxon>Bacteroidota</taxon>
        <taxon>Bacteroidia</taxon>
        <taxon>Marinilabiliales</taxon>
        <taxon>Prolixibacteraceae</taxon>
        <taxon>Mariniphaga</taxon>
    </lineage>
</organism>